<dbReference type="GO" id="GO:0016301">
    <property type="term" value="F:kinase activity"/>
    <property type="evidence" value="ECO:0007669"/>
    <property type="project" value="UniProtKB-KW"/>
</dbReference>
<dbReference type="Proteomes" id="UP001159641">
    <property type="component" value="Unassembled WGS sequence"/>
</dbReference>
<dbReference type="InterPro" id="IPR034646">
    <property type="entry name" value="ADCK3_dom"/>
</dbReference>
<evidence type="ECO:0000256" key="1">
    <source>
        <dbReference type="ARBA" id="ARBA00004304"/>
    </source>
</evidence>
<dbReference type="InterPro" id="IPR011009">
    <property type="entry name" value="Kinase-like_dom_sf"/>
</dbReference>
<comment type="pathway">
    <text evidence="2">Cofactor biosynthesis; ubiquinone biosynthesis.</text>
</comment>
<keyword evidence="14" id="KW-0472">Membrane</keyword>
<evidence type="ECO:0000256" key="2">
    <source>
        <dbReference type="ARBA" id="ARBA00004749"/>
    </source>
</evidence>
<dbReference type="PANTHER" id="PTHR43851">
    <property type="match status" value="1"/>
</dbReference>
<dbReference type="Pfam" id="PF03109">
    <property type="entry name" value="ABC1"/>
    <property type="match status" value="1"/>
</dbReference>
<dbReference type="GO" id="GO:0005524">
    <property type="term" value="F:ATP binding"/>
    <property type="evidence" value="ECO:0007669"/>
    <property type="project" value="UniProtKB-KW"/>
</dbReference>
<evidence type="ECO:0000313" key="21">
    <source>
        <dbReference type="EMBL" id="KAJ8776329.1"/>
    </source>
</evidence>
<gene>
    <name evidence="21" type="ORF">J1605_015627</name>
</gene>
<evidence type="ECO:0000256" key="4">
    <source>
        <dbReference type="ARBA" id="ARBA00018535"/>
    </source>
</evidence>
<evidence type="ECO:0000256" key="7">
    <source>
        <dbReference type="ARBA" id="ARBA00022692"/>
    </source>
</evidence>
<evidence type="ECO:0000256" key="8">
    <source>
        <dbReference type="ARBA" id="ARBA00022741"/>
    </source>
</evidence>
<comment type="caution">
    <text evidence="21">The sequence shown here is derived from an EMBL/GenBank/DDBJ whole genome shotgun (WGS) entry which is preliminary data.</text>
</comment>
<evidence type="ECO:0000256" key="17">
    <source>
        <dbReference type="ARBA" id="ARBA00033204"/>
    </source>
</evidence>
<protein>
    <recommendedName>
        <fullName evidence="4">Atypical kinase COQ8A, mitochondrial</fullName>
    </recommendedName>
    <alternativeName>
        <fullName evidence="16">Chaperone activity of bc1 complex-like</fullName>
    </alternativeName>
    <alternativeName>
        <fullName evidence="17">Coenzyme Q protein 8A</fullName>
    </alternativeName>
    <alternativeName>
        <fullName evidence="15">aarF domain-containing protein kinase 3</fullName>
    </alternativeName>
</protein>
<dbReference type="CDD" id="cd13970">
    <property type="entry name" value="ABC1_ADCK3"/>
    <property type="match status" value="1"/>
</dbReference>
<feature type="region of interest" description="Disordered" evidence="19">
    <location>
        <begin position="76"/>
        <end position="157"/>
    </location>
</feature>
<evidence type="ECO:0000256" key="6">
    <source>
        <dbReference type="ARBA" id="ARBA00022688"/>
    </source>
</evidence>
<evidence type="ECO:0000256" key="5">
    <source>
        <dbReference type="ARBA" id="ARBA00022679"/>
    </source>
</evidence>
<sequence>MAAMLGDTIMVVKGLAKLTQAAVETLLQHLGLGRELIMAARALQSTAAEQIGMVLGQVQGQEKHEESYAQSFDDPQAEFHFSGPRAEGASEELSAASSPDQSPPPWDHARSQGPAPAYVASGPFREGGLRGQAASPTGRVNGRLFADPRDPSSARGLRRRFYHQDQSPVGGLTAEDIEKARQAKARPESKPHKQMLSERARERKVPVTRIGRLANFGGEVPVPVSEAGATVGPVCGGEAGDRGDGGQAADRGHGAVEPVLRLVSSGTSVRAGPGLPVDQNLDRRGPQGWGAEVEWMASGLAVGLGFGALAEVAKKSLRPEDPSGKKAVLDSSPFLSEANAERIVRTLCKVRGAALKLGQMLSIQDDAFINPHLAKIFERVRQSADFMPLKQMMKTLNSDLGPNWRDKLEYFEERPFAAASIGQVHLARMKGGREVAMKIQYPGVAQSISSDVNNLMAVLNMSNMLPEGLFPEHLIDVLRRELALECDYQREAACARRFRELLKDHPFFYVPEIVDELCSPHVLTTELVSGFPLDQAEGLSQEIRNEICHSILVLCLRELFEFHFMQTDPNWSNFFYDPQQHKVALLDFGATREYDRSFTDLYIQIIRAAANRDREAVLKKSIEMKFLTGYEVKAMEDAHLDAILTLGEAFASEEPFDFGTQSTTEKIHSLIPIMLKHRLVPPPEETYSLHRKMGGSFLICSKLKARFPCKAMFEEAYSNYCRRQAEQQ</sequence>
<dbReference type="InterPro" id="IPR051409">
    <property type="entry name" value="Atypical_kinase_ADCK"/>
</dbReference>
<keyword evidence="12" id="KW-1133">Transmembrane helix</keyword>
<evidence type="ECO:0000256" key="18">
    <source>
        <dbReference type="ARBA" id="ARBA00058956"/>
    </source>
</evidence>
<keyword evidence="11" id="KW-0809">Transit peptide</keyword>
<keyword evidence="10" id="KW-0067">ATP-binding</keyword>
<dbReference type="SUPFAM" id="SSF56112">
    <property type="entry name" value="Protein kinase-like (PK-like)"/>
    <property type="match status" value="1"/>
</dbReference>
<feature type="region of interest" description="Disordered" evidence="19">
    <location>
        <begin position="181"/>
        <end position="204"/>
    </location>
</feature>
<dbReference type="GO" id="GO:0006744">
    <property type="term" value="P:ubiquinone biosynthetic process"/>
    <property type="evidence" value="ECO:0007669"/>
    <property type="project" value="UniProtKB-KW"/>
</dbReference>
<evidence type="ECO:0000256" key="15">
    <source>
        <dbReference type="ARBA" id="ARBA00031775"/>
    </source>
</evidence>
<organism evidence="21 22">
    <name type="scientific">Eschrichtius robustus</name>
    <name type="common">California gray whale</name>
    <name type="synonym">Eschrichtius gibbosus</name>
    <dbReference type="NCBI Taxonomy" id="9764"/>
    <lineage>
        <taxon>Eukaryota</taxon>
        <taxon>Metazoa</taxon>
        <taxon>Chordata</taxon>
        <taxon>Craniata</taxon>
        <taxon>Vertebrata</taxon>
        <taxon>Euteleostomi</taxon>
        <taxon>Mammalia</taxon>
        <taxon>Eutheria</taxon>
        <taxon>Laurasiatheria</taxon>
        <taxon>Artiodactyla</taxon>
        <taxon>Whippomorpha</taxon>
        <taxon>Cetacea</taxon>
        <taxon>Mysticeti</taxon>
        <taxon>Eschrichtiidae</taxon>
        <taxon>Eschrichtius</taxon>
    </lineage>
</organism>
<proteinExistence type="inferred from homology"/>
<dbReference type="GO" id="GO:0031966">
    <property type="term" value="C:mitochondrial membrane"/>
    <property type="evidence" value="ECO:0007669"/>
    <property type="project" value="UniProtKB-SubCell"/>
</dbReference>
<keyword evidence="7" id="KW-0812">Transmembrane</keyword>
<evidence type="ECO:0000313" key="22">
    <source>
        <dbReference type="Proteomes" id="UP001159641"/>
    </source>
</evidence>
<keyword evidence="13" id="KW-0496">Mitochondrion</keyword>
<evidence type="ECO:0000256" key="16">
    <source>
        <dbReference type="ARBA" id="ARBA00032726"/>
    </source>
</evidence>
<dbReference type="PANTHER" id="PTHR43851:SF1">
    <property type="entry name" value="ATYPICAL KINASE COQ8A, MITOCHONDRIAL"/>
    <property type="match status" value="1"/>
</dbReference>
<comment type="function">
    <text evidence="18">Atypical kinase involved in the biosynthesis of coenzyme Q, also named ubiquinone, an essential lipid-soluble electron transporter for aerobic cellular respiration. Its substrate specificity is still unclear: may act as a protein kinase that mediates phosphorylation of COQ3. According to other reports, acts as a small molecule kinase, possibly a lipid kinase that phosphorylates a prenyl lipid in the ubiquinone biosynthesis pathway, as suggested by its ability to bind coenzyme Q lipid intermediates. However, the small molecule kinase activity was not confirmed by another publication. Shows an unusual selectivity for binding ADP over ATP.</text>
</comment>
<evidence type="ECO:0000256" key="9">
    <source>
        <dbReference type="ARBA" id="ARBA00022777"/>
    </source>
</evidence>
<dbReference type="EMBL" id="JAIQCJ010002438">
    <property type="protein sequence ID" value="KAJ8776329.1"/>
    <property type="molecule type" value="Genomic_DNA"/>
</dbReference>
<evidence type="ECO:0000256" key="13">
    <source>
        <dbReference type="ARBA" id="ARBA00023128"/>
    </source>
</evidence>
<comment type="similarity">
    <text evidence="3">Belongs to the protein kinase superfamily. ADCK protein kinase family.</text>
</comment>
<feature type="compositionally biased region" description="Low complexity" evidence="19">
    <location>
        <begin position="91"/>
        <end position="100"/>
    </location>
</feature>
<keyword evidence="5" id="KW-0808">Transferase</keyword>
<evidence type="ECO:0000259" key="20">
    <source>
        <dbReference type="Pfam" id="PF03109"/>
    </source>
</evidence>
<keyword evidence="6" id="KW-0831">Ubiquinone biosynthesis</keyword>
<evidence type="ECO:0000256" key="14">
    <source>
        <dbReference type="ARBA" id="ARBA00023136"/>
    </source>
</evidence>
<reference evidence="21 22" key="1">
    <citation type="submission" date="2022-11" db="EMBL/GenBank/DDBJ databases">
        <title>Whole genome sequence of Eschrichtius robustus ER-17-0199.</title>
        <authorList>
            <person name="Bruniche-Olsen A."/>
            <person name="Black A.N."/>
            <person name="Fields C.J."/>
            <person name="Walden K."/>
            <person name="Dewoody J.A."/>
        </authorList>
    </citation>
    <scope>NUCLEOTIDE SEQUENCE [LARGE SCALE GENOMIC DNA]</scope>
    <source>
        <strain evidence="21">ER-17-0199</strain>
        <tissue evidence="21">Blubber</tissue>
    </source>
</reference>
<keyword evidence="9" id="KW-0418">Kinase</keyword>
<keyword evidence="8" id="KW-0547">Nucleotide-binding</keyword>
<feature type="domain" description="ABC1 atypical kinase-like" evidence="20">
    <location>
        <begin position="380"/>
        <end position="619"/>
    </location>
</feature>
<name>A0AB34GDD8_ESCRO</name>
<evidence type="ECO:0000256" key="11">
    <source>
        <dbReference type="ARBA" id="ARBA00022946"/>
    </source>
</evidence>
<evidence type="ECO:0000256" key="10">
    <source>
        <dbReference type="ARBA" id="ARBA00022840"/>
    </source>
</evidence>
<dbReference type="InterPro" id="IPR004147">
    <property type="entry name" value="ABC1_dom"/>
</dbReference>
<keyword evidence="22" id="KW-1185">Reference proteome</keyword>
<dbReference type="AlphaFoldDB" id="A0AB34GDD8"/>
<evidence type="ECO:0000256" key="12">
    <source>
        <dbReference type="ARBA" id="ARBA00022989"/>
    </source>
</evidence>
<evidence type="ECO:0000256" key="19">
    <source>
        <dbReference type="SAM" id="MobiDB-lite"/>
    </source>
</evidence>
<comment type="subcellular location">
    <subcellularLocation>
        <location evidence="1">Mitochondrion membrane</location>
        <topology evidence="1">Single-pass membrane protein</topology>
    </subcellularLocation>
</comment>
<accession>A0AB34GDD8</accession>
<evidence type="ECO:0000256" key="3">
    <source>
        <dbReference type="ARBA" id="ARBA00009670"/>
    </source>
</evidence>